<dbReference type="FunCoup" id="A0A1E1K4I5">
    <property type="interactions" value="26"/>
</dbReference>
<dbReference type="Gene3D" id="3.30.420.10">
    <property type="entry name" value="Ribonuclease H-like superfamily/Ribonuclease H"/>
    <property type="match status" value="1"/>
</dbReference>
<proteinExistence type="predicted"/>
<name>A0A1E1K4I5_9HELO</name>
<dbReference type="SUPFAM" id="SSF53098">
    <property type="entry name" value="Ribonuclease H-like"/>
    <property type="match status" value="1"/>
</dbReference>
<dbReference type="InterPro" id="IPR039197">
    <property type="entry name" value="Mrs1/Cce1"/>
</dbReference>
<protein>
    <submittedName>
        <fullName evidence="2">Related to CCE1 Cruciform-cutting endonuclease, mitochondrial</fullName>
    </submittedName>
</protein>
<evidence type="ECO:0000313" key="3">
    <source>
        <dbReference type="Proteomes" id="UP000178129"/>
    </source>
</evidence>
<dbReference type="InterPro" id="IPR036397">
    <property type="entry name" value="RNaseH_sf"/>
</dbReference>
<reference evidence="3" key="1">
    <citation type="submission" date="2016-03" db="EMBL/GenBank/DDBJ databases">
        <authorList>
            <person name="Ploux O."/>
        </authorList>
    </citation>
    <scope>NUCLEOTIDE SEQUENCE [LARGE SCALE GENOMIC DNA]</scope>
    <source>
        <strain evidence="3">UK7</strain>
    </source>
</reference>
<dbReference type="AlphaFoldDB" id="A0A1E1K4I5"/>
<dbReference type="EMBL" id="FJUW01000007">
    <property type="protein sequence ID" value="CZS93009.1"/>
    <property type="molecule type" value="Genomic_DNA"/>
</dbReference>
<dbReference type="GO" id="GO:0070336">
    <property type="term" value="F:flap-structured DNA binding"/>
    <property type="evidence" value="ECO:0007669"/>
    <property type="project" value="TreeGrafter"/>
</dbReference>
<dbReference type="PANTHER" id="PTHR28072:SF1">
    <property type="entry name" value="CRUCIFORM CUTTING ENDONUCLEASE 1, MITOCHONDRIAL-RELATED"/>
    <property type="match status" value="1"/>
</dbReference>
<keyword evidence="3" id="KW-1185">Reference proteome</keyword>
<dbReference type="InParanoid" id="A0A1E1K4I5"/>
<dbReference type="GO" id="GO:0005739">
    <property type="term" value="C:mitochondrion"/>
    <property type="evidence" value="ECO:0007669"/>
    <property type="project" value="TreeGrafter"/>
</dbReference>
<organism evidence="2 3">
    <name type="scientific">Rhynchosporium graminicola</name>
    <dbReference type="NCBI Taxonomy" id="2792576"/>
    <lineage>
        <taxon>Eukaryota</taxon>
        <taxon>Fungi</taxon>
        <taxon>Dikarya</taxon>
        <taxon>Ascomycota</taxon>
        <taxon>Pezizomycotina</taxon>
        <taxon>Leotiomycetes</taxon>
        <taxon>Helotiales</taxon>
        <taxon>Ploettnerulaceae</taxon>
        <taxon>Rhynchosporium</taxon>
    </lineage>
</organism>
<dbReference type="PANTHER" id="PTHR28072">
    <property type="entry name" value="CRUCIFORM CUTTING ENDONUCLEASE 1, MITOCHONDRIAL-RELATED"/>
    <property type="match status" value="1"/>
</dbReference>
<dbReference type="CDD" id="cd16963">
    <property type="entry name" value="CCE1"/>
    <property type="match status" value="1"/>
</dbReference>
<accession>A0A1E1K4I5</accession>
<keyword evidence="2" id="KW-0378">Hydrolase</keyword>
<sequence length="353" mass="38942">MPLTLPGTLKLVQLKIVAQKCGIITTGTKTILIRRLQDEISQSQNESDAISNSKEKAGKNVRILSIDMGIRNLAYCILDVPAKTVQLPGSLAGKGGGKGKEELPSIQAWHRLAVSSAPIVNGAEPLLKEAFDPETLSRAAYTLLRTRLLVAKPTHILIERQRFRSMGSSHILEWTIRVNMFECILYAVLCTLKAEGLWEGTVRSILPGKVGPFWIPEDGESKVDVPTEILGESGIKEGEVKAKGKGRKKVRKTTSAKIKNKGAKIDLVRSWLGNGDMVHLGNEEVTEMARRYVKKWDRAPGGRKKVVGVEDAEEKMGKLDDLADCLLQGMAWIKWEENKRAVMNYGAEVLLDP</sequence>
<dbReference type="Pfam" id="PF09159">
    <property type="entry name" value="Ydc2-catalyt"/>
    <property type="match status" value="1"/>
</dbReference>
<dbReference type="Proteomes" id="UP000178129">
    <property type="component" value="Unassembled WGS sequence"/>
</dbReference>
<evidence type="ECO:0000313" key="2">
    <source>
        <dbReference type="EMBL" id="CZS93009.1"/>
    </source>
</evidence>
<dbReference type="InterPro" id="IPR015242">
    <property type="entry name" value="Ydc2_cat"/>
</dbReference>
<feature type="domain" description="Mitochondrial resolvase Ydc2 catalytic" evidence="1">
    <location>
        <begin position="63"/>
        <end position="340"/>
    </location>
</feature>
<dbReference type="InterPro" id="IPR012337">
    <property type="entry name" value="RNaseH-like_sf"/>
</dbReference>
<evidence type="ECO:0000259" key="1">
    <source>
        <dbReference type="Pfam" id="PF09159"/>
    </source>
</evidence>
<keyword evidence="2" id="KW-0540">Nuclease</keyword>
<dbReference type="STRING" id="914237.A0A1E1K4I5"/>
<comment type="caution">
    <text evidence="2">The sequence shown here is derived from an EMBL/GenBank/DDBJ whole genome shotgun (WGS) entry which is preliminary data.</text>
</comment>
<keyword evidence="2" id="KW-0255">Endonuclease</keyword>
<gene>
    <name evidence="2" type="ORF">RCO7_01288</name>
</gene>
<dbReference type="GO" id="GO:0000403">
    <property type="term" value="F:Y-form DNA binding"/>
    <property type="evidence" value="ECO:0007669"/>
    <property type="project" value="TreeGrafter"/>
</dbReference>
<dbReference type="GO" id="GO:0004520">
    <property type="term" value="F:DNA endonuclease activity"/>
    <property type="evidence" value="ECO:0007669"/>
    <property type="project" value="TreeGrafter"/>
</dbReference>
<dbReference type="GO" id="GO:0000402">
    <property type="term" value="F:crossed form four-way junction DNA binding"/>
    <property type="evidence" value="ECO:0007669"/>
    <property type="project" value="TreeGrafter"/>
</dbReference>